<protein>
    <submittedName>
        <fullName evidence="2">Antibiotic biosynthesis monooxygenase</fullName>
    </submittedName>
</protein>
<evidence type="ECO:0000313" key="3">
    <source>
        <dbReference type="Proteomes" id="UP000219439"/>
    </source>
</evidence>
<dbReference type="InterPro" id="IPR007138">
    <property type="entry name" value="ABM_dom"/>
</dbReference>
<keyword evidence="2" id="KW-0560">Oxidoreductase</keyword>
<evidence type="ECO:0000259" key="1">
    <source>
        <dbReference type="PROSITE" id="PS51725"/>
    </source>
</evidence>
<accession>A0A285PCA6</accession>
<sequence>MITRIYRVRIKPELREAFEPLFQTVARASVADCSGCKQVTVGGPTSLAPDEYAMISVWDSVESLQDFAGSDWSVAHIPDGMEKFVDECWLHHFNHM</sequence>
<dbReference type="PROSITE" id="PS51725">
    <property type="entry name" value="ABM"/>
    <property type="match status" value="1"/>
</dbReference>
<dbReference type="GO" id="GO:0004497">
    <property type="term" value="F:monooxygenase activity"/>
    <property type="evidence" value="ECO:0007669"/>
    <property type="project" value="UniProtKB-KW"/>
</dbReference>
<organism evidence="2 3">
    <name type="scientific">Cohaesibacter gelatinilyticus</name>
    <dbReference type="NCBI Taxonomy" id="372072"/>
    <lineage>
        <taxon>Bacteria</taxon>
        <taxon>Pseudomonadati</taxon>
        <taxon>Pseudomonadota</taxon>
        <taxon>Alphaproteobacteria</taxon>
        <taxon>Hyphomicrobiales</taxon>
        <taxon>Cohaesibacteraceae</taxon>
    </lineage>
</organism>
<reference evidence="2 3" key="1">
    <citation type="submission" date="2017-09" db="EMBL/GenBank/DDBJ databases">
        <authorList>
            <person name="Ehlers B."/>
            <person name="Leendertz F.H."/>
        </authorList>
    </citation>
    <scope>NUCLEOTIDE SEQUENCE [LARGE SCALE GENOMIC DNA]</scope>
    <source>
        <strain evidence="2 3">DSM 18289</strain>
    </source>
</reference>
<dbReference type="Gene3D" id="3.30.70.100">
    <property type="match status" value="1"/>
</dbReference>
<dbReference type="Proteomes" id="UP000219439">
    <property type="component" value="Unassembled WGS sequence"/>
</dbReference>
<dbReference type="EMBL" id="OBEL01000002">
    <property type="protein sequence ID" value="SNZ19380.1"/>
    <property type="molecule type" value="Genomic_DNA"/>
</dbReference>
<dbReference type="Pfam" id="PF03992">
    <property type="entry name" value="ABM"/>
    <property type="match status" value="1"/>
</dbReference>
<dbReference type="OrthoDB" id="582415at2"/>
<proteinExistence type="predicted"/>
<dbReference type="AlphaFoldDB" id="A0A285PCA6"/>
<dbReference type="InterPro" id="IPR011008">
    <property type="entry name" value="Dimeric_a/b-barrel"/>
</dbReference>
<feature type="domain" description="ABM" evidence="1">
    <location>
        <begin position="2"/>
        <end position="93"/>
    </location>
</feature>
<dbReference type="SUPFAM" id="SSF54909">
    <property type="entry name" value="Dimeric alpha+beta barrel"/>
    <property type="match status" value="1"/>
</dbReference>
<dbReference type="RefSeq" id="WP_097153732.1">
    <property type="nucleotide sequence ID" value="NZ_OBEL01000002.1"/>
</dbReference>
<evidence type="ECO:0000313" key="2">
    <source>
        <dbReference type="EMBL" id="SNZ19380.1"/>
    </source>
</evidence>
<keyword evidence="2" id="KW-0503">Monooxygenase</keyword>
<name>A0A285PCA6_9HYPH</name>
<keyword evidence="3" id="KW-1185">Reference proteome</keyword>
<gene>
    <name evidence="2" type="ORF">SAMN06265368_2465</name>
</gene>